<gene>
    <name evidence="2" type="ORF">LKD31_00725</name>
</gene>
<accession>A0AAE3DH89</accession>
<evidence type="ECO:0000256" key="1">
    <source>
        <dbReference type="SAM" id="SignalP"/>
    </source>
</evidence>
<dbReference type="EMBL" id="JAJEQC010000001">
    <property type="protein sequence ID" value="MCC2135544.1"/>
    <property type="molecule type" value="Genomic_DNA"/>
</dbReference>
<feature type="signal peptide" evidence="1">
    <location>
        <begin position="1"/>
        <end position="28"/>
    </location>
</feature>
<dbReference type="PROSITE" id="PS51257">
    <property type="entry name" value="PROKAR_LIPOPROTEIN"/>
    <property type="match status" value="1"/>
</dbReference>
<reference evidence="2" key="1">
    <citation type="submission" date="2021-10" db="EMBL/GenBank/DDBJ databases">
        <title>Anaerobic single-cell dispensing facilitates the cultivation of human gut bacteria.</title>
        <authorList>
            <person name="Afrizal A."/>
        </authorList>
    </citation>
    <scope>NUCLEOTIDE SEQUENCE</scope>
    <source>
        <strain evidence="2">CLA-AA-H250</strain>
    </source>
</reference>
<organism evidence="2 3">
    <name type="scientific">Hominenteromicrobium mulieris</name>
    <dbReference type="NCBI Taxonomy" id="2885357"/>
    <lineage>
        <taxon>Bacteria</taxon>
        <taxon>Bacillati</taxon>
        <taxon>Bacillota</taxon>
        <taxon>Clostridia</taxon>
        <taxon>Eubacteriales</taxon>
        <taxon>Oscillospiraceae</taxon>
        <taxon>Hominenteromicrobium</taxon>
    </lineage>
</organism>
<feature type="chain" id="PRO_5041901708" evidence="1">
    <location>
        <begin position="29"/>
        <end position="412"/>
    </location>
</feature>
<dbReference type="RefSeq" id="WP_308448187.1">
    <property type="nucleotide sequence ID" value="NZ_JAJEQC010000001.1"/>
</dbReference>
<dbReference type="AlphaFoldDB" id="A0AAE3DH89"/>
<keyword evidence="3" id="KW-1185">Reference proteome</keyword>
<name>A0AAE3DH89_9FIRM</name>
<comment type="caution">
    <text evidence="2">The sequence shown here is derived from an EMBL/GenBank/DDBJ whole genome shotgun (WGS) entry which is preliminary data.</text>
</comment>
<keyword evidence="1" id="KW-0732">Signal</keyword>
<protein>
    <submittedName>
        <fullName evidence="2">Uncharacterized protein</fullName>
    </submittedName>
</protein>
<dbReference type="Proteomes" id="UP001199424">
    <property type="component" value="Unassembled WGS sequence"/>
</dbReference>
<sequence length="412" mass="45205">MGRGNKERKAFAALTLSLCLLLSGCAQPPKPVTEAETQTILYTAAGHETGQFSSSCGITPVGDMLLFDRRARNEKGDVTRVSYYCKDLKNGEETLLGTLNRMYYEPTDSAEAVVGSHVYRMIPLGNWWNMPDKDAELALYDFDLNVKTMQRIGTENYCVTDTTTGIGLTLCAYGEHFLLQKGGQILLLDPKTAEVNTVYNAQNGACKVLGLAADANAHGFSVLMQSAENPSQLSVHTYEESGTLLNIADLSACLQNPDTANWKNTNISFAVQGDYLYFYGYDFGEDAGEKPIYSVLAKIDGETCTEVADFEQSTANFVPSYTAKADGFLFAFGDIAYRFSTQNGWEKGAVPLQNEDLTLREWYFDGEHYWVSAVNKDGSDCAGDGGYAQTTRYCRVANADLNWSPCAAPNEP</sequence>
<proteinExistence type="predicted"/>
<evidence type="ECO:0000313" key="3">
    <source>
        <dbReference type="Proteomes" id="UP001199424"/>
    </source>
</evidence>
<evidence type="ECO:0000313" key="2">
    <source>
        <dbReference type="EMBL" id="MCC2135544.1"/>
    </source>
</evidence>